<dbReference type="InterPro" id="IPR002525">
    <property type="entry name" value="Transp_IS110-like_N"/>
</dbReference>
<evidence type="ECO:0000313" key="3">
    <source>
        <dbReference type="Proteomes" id="UP000654345"/>
    </source>
</evidence>
<dbReference type="EMBL" id="BNJG01000002">
    <property type="protein sequence ID" value="GHO56281.1"/>
    <property type="molecule type" value="Genomic_DNA"/>
</dbReference>
<gene>
    <name evidence="2" type="ORF">KSB_47560</name>
</gene>
<comment type="caution">
    <text evidence="2">The sequence shown here is derived from an EMBL/GenBank/DDBJ whole genome shotgun (WGS) entry which is preliminary data.</text>
</comment>
<proteinExistence type="predicted"/>
<accession>A0ABQ3UUA8</accession>
<reference evidence="2 3" key="1">
    <citation type="journal article" date="2021" name="Int. J. Syst. Evol. Microbiol.">
        <title>Reticulibacter mediterranei gen. nov., sp. nov., within the new family Reticulibacteraceae fam. nov., and Ktedonospora formicarum gen. nov., sp. nov., Ktedonobacter robiniae sp. nov., Dictyobacter formicarum sp. nov. and Dictyobacter arantiisoli sp. nov., belonging to the class Ktedonobacteria.</title>
        <authorList>
            <person name="Yabe S."/>
            <person name="Zheng Y."/>
            <person name="Wang C.M."/>
            <person name="Sakai Y."/>
            <person name="Abe K."/>
            <person name="Yokota A."/>
            <person name="Donadio S."/>
            <person name="Cavaletti L."/>
            <person name="Monciardini P."/>
        </authorList>
    </citation>
    <scope>NUCLEOTIDE SEQUENCE [LARGE SCALE GENOMIC DNA]</scope>
    <source>
        <strain evidence="2 3">SOSP1-30</strain>
    </source>
</reference>
<feature type="domain" description="Transposase IS110-like N-terminal" evidence="1">
    <location>
        <begin position="4"/>
        <end position="63"/>
    </location>
</feature>
<sequence length="80" mass="8982">MWYAGLDWADRHHDLVVIDETGRKVGQLRVEHTPKGLARLVSFLQDIAPLNQIACIVETTHGLLMRDLVGGRSRFVSSQS</sequence>
<evidence type="ECO:0000259" key="1">
    <source>
        <dbReference type="Pfam" id="PF01548"/>
    </source>
</evidence>
<dbReference type="Pfam" id="PF01548">
    <property type="entry name" value="DEDD_Tnp_IS110"/>
    <property type="match status" value="1"/>
</dbReference>
<protein>
    <recommendedName>
        <fullName evidence="1">Transposase IS110-like N-terminal domain-containing protein</fullName>
    </recommendedName>
</protein>
<keyword evidence="3" id="KW-1185">Reference proteome</keyword>
<dbReference type="RefSeq" id="WP_268887369.1">
    <property type="nucleotide sequence ID" value="NZ_BNJG01000002.1"/>
</dbReference>
<name>A0ABQ3UUA8_9CHLR</name>
<dbReference type="Proteomes" id="UP000654345">
    <property type="component" value="Unassembled WGS sequence"/>
</dbReference>
<organism evidence="2 3">
    <name type="scientific">Ktedonobacter robiniae</name>
    <dbReference type="NCBI Taxonomy" id="2778365"/>
    <lineage>
        <taxon>Bacteria</taxon>
        <taxon>Bacillati</taxon>
        <taxon>Chloroflexota</taxon>
        <taxon>Ktedonobacteria</taxon>
        <taxon>Ktedonobacterales</taxon>
        <taxon>Ktedonobacteraceae</taxon>
        <taxon>Ktedonobacter</taxon>
    </lineage>
</organism>
<evidence type="ECO:0000313" key="2">
    <source>
        <dbReference type="EMBL" id="GHO56281.1"/>
    </source>
</evidence>